<dbReference type="KEGG" id="sbr:SY1_15860"/>
<keyword evidence="2" id="KW-1185">Reference proteome</keyword>
<dbReference type="EMBL" id="FP929056">
    <property type="protein sequence ID" value="CBL28573.1"/>
    <property type="molecule type" value="Genomic_DNA"/>
</dbReference>
<evidence type="ECO:0000313" key="1">
    <source>
        <dbReference type="EMBL" id="CBL28573.1"/>
    </source>
</evidence>
<evidence type="ECO:0000313" key="2">
    <source>
        <dbReference type="Proteomes" id="UP000008957"/>
    </source>
</evidence>
<reference evidence="2" key="1">
    <citation type="submission" date="2010-03" db="EMBL/GenBank/DDBJ databases">
        <title>The genome sequence of Synergistetes sp. SGP1.</title>
        <authorList>
            <consortium name="metaHIT consortium -- http://www.metahit.eu/"/>
            <person name="Pajon A."/>
            <person name="Turner K."/>
            <person name="Parkhill J."/>
            <person name="Wade W."/>
            <person name="Vartoukian S."/>
        </authorList>
    </citation>
    <scope>NUCLEOTIDE SEQUENCE [LARGE SCALE GENOMIC DNA]</scope>
    <source>
        <strain evidence="2">SGP1</strain>
    </source>
</reference>
<accession>A0AB94IXM7</accession>
<organism evidence="1 2">
    <name type="scientific">Fretibacterium fastidiosum</name>
    <dbReference type="NCBI Taxonomy" id="651822"/>
    <lineage>
        <taxon>Bacteria</taxon>
        <taxon>Thermotogati</taxon>
        <taxon>Synergistota</taxon>
        <taxon>Synergistia</taxon>
        <taxon>Synergistales</taxon>
        <taxon>Aminobacteriaceae</taxon>
        <taxon>Fretibacterium</taxon>
    </lineage>
</organism>
<dbReference type="Proteomes" id="UP000008957">
    <property type="component" value="Chromosome"/>
</dbReference>
<protein>
    <submittedName>
        <fullName evidence="1">Uncharacterized protein</fullName>
    </submittedName>
</protein>
<gene>
    <name evidence="1" type="ORF">SY1_15860</name>
</gene>
<dbReference type="RefSeq" id="WP_015556720.1">
    <property type="nucleotide sequence ID" value="NC_021038.1"/>
</dbReference>
<proteinExistence type="predicted"/>
<reference evidence="1 2" key="2">
    <citation type="submission" date="2010-03" db="EMBL/GenBank/DDBJ databases">
        <authorList>
            <person name="Pajon A."/>
        </authorList>
    </citation>
    <scope>NUCLEOTIDE SEQUENCE [LARGE SCALE GENOMIC DNA]</scope>
    <source>
        <strain evidence="1 2">SGP1</strain>
    </source>
</reference>
<name>A0AB94IXM7_9BACT</name>
<dbReference type="AlphaFoldDB" id="A0AB94IXM7"/>
<sequence>MSIRMRKFGGYGMGSRGTATLSSGQINSYAPISAMTDRTVTIGLKNVGTLDDFAPDVEVLLHVSATKGSETAKLGEYAFARIRSIEGSVLTLDRMPVWSVSDSDLPNYWIQAVTVPNFETLTLKGALQAATYSASTHCGGILALKCSKELVFNGGRMDVLNKGIPTGAAALRPAIPEEATEEGRLFIHSALPVMNRGNGVVMVCARRTTFDTVAVIGASEFGNPDKGAGEGGASILFVSDELVNFRAEAISTGGISGGVGRGRCRIATRSEPALQIPSRELLYGHDLIHDPDALRRLGFRSFGDGRHKSVTNPTEVLCGYAPISRIGADLKTAETQYLQNAFYAPLEEGALALFHVSATKSAHIQDYGRYAIRRIVHRTASGSNAVFLLDEPLPVPQNITDNYWCQLIGIPQFETLTLRDFTLNVPAWNDSVKCGAILPLACSNLLSLTNAKVLTEPGKFPVGRRWGDDDNKRFINQTNAVGATRMMLGEKNGAVLLLAKQIAADGASRVGGEQSPLLLGGKGGEPFLFSDCKYRDEDVWDAPSKARGKSGGSGFGGGQGAHSGQGASINVFGVAVVKGTTPCPAGNDAVDGWGAPKTSQYSGFRYSMPGYTGGGVTQGTWSGHAEGTTTYSGASGACILVVSETSPDELHAVMSSGGHGGRPDIGVGTKKDGIRFYPGFCGGGSGQLMYFHVGGDA</sequence>